<evidence type="ECO:0000313" key="2">
    <source>
        <dbReference type="WBParaSite" id="nRc.2.0.1.t46055-RA"/>
    </source>
</evidence>
<proteinExistence type="predicted"/>
<dbReference type="AlphaFoldDB" id="A0A915L4P6"/>
<sequence>YSSHNLDANLEIKNQRRHQLVTRPLAVNSGQCPPSWYAGSMFGMTGCLALMPNKSDPTPWGYSTYLCRTLDPRAKMVTFKSVSQFTQFKTMARALADSTFH</sequence>
<protein>
    <submittedName>
        <fullName evidence="2">Uncharacterized protein</fullName>
    </submittedName>
</protein>
<accession>A0A915L4P6</accession>
<reference evidence="2" key="1">
    <citation type="submission" date="2022-11" db="UniProtKB">
        <authorList>
            <consortium name="WormBaseParasite"/>
        </authorList>
    </citation>
    <scope>IDENTIFICATION</scope>
</reference>
<keyword evidence="1" id="KW-1185">Reference proteome</keyword>
<organism evidence="1 2">
    <name type="scientific">Romanomermis culicivorax</name>
    <name type="common">Nematode worm</name>
    <dbReference type="NCBI Taxonomy" id="13658"/>
    <lineage>
        <taxon>Eukaryota</taxon>
        <taxon>Metazoa</taxon>
        <taxon>Ecdysozoa</taxon>
        <taxon>Nematoda</taxon>
        <taxon>Enoplea</taxon>
        <taxon>Dorylaimia</taxon>
        <taxon>Mermithida</taxon>
        <taxon>Mermithoidea</taxon>
        <taxon>Mermithidae</taxon>
        <taxon>Romanomermis</taxon>
    </lineage>
</organism>
<dbReference type="WBParaSite" id="nRc.2.0.1.t46055-RA">
    <property type="protein sequence ID" value="nRc.2.0.1.t46055-RA"/>
    <property type="gene ID" value="nRc.2.0.1.g46055"/>
</dbReference>
<dbReference type="Proteomes" id="UP000887565">
    <property type="component" value="Unplaced"/>
</dbReference>
<evidence type="ECO:0000313" key="1">
    <source>
        <dbReference type="Proteomes" id="UP000887565"/>
    </source>
</evidence>
<name>A0A915L4P6_ROMCU</name>